<accession>A0ABM0WQ71</accession>
<evidence type="ECO:0000313" key="2">
    <source>
        <dbReference type="Proteomes" id="UP000694864"/>
    </source>
</evidence>
<protein>
    <submittedName>
        <fullName evidence="3">Cathepsin 7-like</fullName>
    </submittedName>
</protein>
<dbReference type="Pfam" id="PF00112">
    <property type="entry name" value="Peptidase_C1"/>
    <property type="match status" value="1"/>
</dbReference>
<dbReference type="SUPFAM" id="SSF54001">
    <property type="entry name" value="Cysteine proteinases"/>
    <property type="match status" value="1"/>
</dbReference>
<dbReference type="InterPro" id="IPR038765">
    <property type="entry name" value="Papain-like_cys_pep_sf"/>
</dbReference>
<dbReference type="GeneID" id="104754150"/>
<reference evidence="3" key="2">
    <citation type="submission" date="2025-08" db="UniProtKB">
        <authorList>
            <consortium name="RefSeq"/>
        </authorList>
    </citation>
    <scope>IDENTIFICATION</scope>
    <source>
        <tissue evidence="3">Leaf</tissue>
    </source>
</reference>
<sequence length="195" mass="22167">MSARLLIEGKAEAPLLLSALHLLVGLFGKTDFKGGLQNLEHLRTFLKDNGTLLEEDCKCVDPFSEDKKKSKVKPKKPTPILCTHKCQSKQSFKVQDLIILSKVDEKELILLVNEGPVAVVIDFYKEFENFEGDGFYDGPPKGSKRIDKHMLLITGYATYKKQHYWKCQNSAGRQWGDNGNIKILRQLLNREAYNP</sequence>
<gene>
    <name evidence="3" type="primary">LOC104754150</name>
</gene>
<reference evidence="2" key="1">
    <citation type="journal article" date="2014" name="Nat. Commun.">
        <title>The emerging biofuel crop Camelina sativa retains a highly undifferentiated hexaploid genome structure.</title>
        <authorList>
            <person name="Kagale S."/>
            <person name="Koh C."/>
            <person name="Nixon J."/>
            <person name="Bollina V."/>
            <person name="Clarke W.E."/>
            <person name="Tuteja R."/>
            <person name="Spillane C."/>
            <person name="Robinson S.J."/>
            <person name="Links M.G."/>
            <person name="Clarke C."/>
            <person name="Higgins E.E."/>
            <person name="Huebert T."/>
            <person name="Sharpe A.G."/>
            <person name="Parkin I.A."/>
        </authorList>
    </citation>
    <scope>NUCLEOTIDE SEQUENCE [LARGE SCALE GENOMIC DNA]</scope>
    <source>
        <strain evidence="2">cv. DH55</strain>
    </source>
</reference>
<dbReference type="Proteomes" id="UP000694864">
    <property type="component" value="Chromosome 16"/>
</dbReference>
<keyword evidence="2" id="KW-1185">Reference proteome</keyword>
<proteinExistence type="predicted"/>
<name>A0ABM0WQ71_CAMSA</name>
<evidence type="ECO:0000259" key="1">
    <source>
        <dbReference type="Pfam" id="PF00112"/>
    </source>
</evidence>
<evidence type="ECO:0000313" key="3">
    <source>
        <dbReference type="RefSeq" id="XP_010474593.1"/>
    </source>
</evidence>
<feature type="domain" description="Peptidase C1A papain C-terminal" evidence="1">
    <location>
        <begin position="31"/>
        <end position="186"/>
    </location>
</feature>
<dbReference type="RefSeq" id="XP_010474593.1">
    <property type="nucleotide sequence ID" value="XM_010476291.1"/>
</dbReference>
<dbReference type="InterPro" id="IPR000668">
    <property type="entry name" value="Peptidase_C1A_C"/>
</dbReference>
<organism evidence="2 3">
    <name type="scientific">Camelina sativa</name>
    <name type="common">False flax</name>
    <name type="synonym">Myagrum sativum</name>
    <dbReference type="NCBI Taxonomy" id="90675"/>
    <lineage>
        <taxon>Eukaryota</taxon>
        <taxon>Viridiplantae</taxon>
        <taxon>Streptophyta</taxon>
        <taxon>Embryophyta</taxon>
        <taxon>Tracheophyta</taxon>
        <taxon>Spermatophyta</taxon>
        <taxon>Magnoliopsida</taxon>
        <taxon>eudicotyledons</taxon>
        <taxon>Gunneridae</taxon>
        <taxon>Pentapetalae</taxon>
        <taxon>rosids</taxon>
        <taxon>malvids</taxon>
        <taxon>Brassicales</taxon>
        <taxon>Brassicaceae</taxon>
        <taxon>Camelineae</taxon>
        <taxon>Camelina</taxon>
    </lineage>
</organism>
<dbReference type="Gene3D" id="3.90.70.10">
    <property type="entry name" value="Cysteine proteinases"/>
    <property type="match status" value="1"/>
</dbReference>